<proteinExistence type="predicted"/>
<feature type="compositionally biased region" description="Basic residues" evidence="1">
    <location>
        <begin position="577"/>
        <end position="588"/>
    </location>
</feature>
<dbReference type="Proteomes" id="UP001612741">
    <property type="component" value="Unassembled WGS sequence"/>
</dbReference>
<keyword evidence="2" id="KW-1133">Transmembrane helix</keyword>
<feature type="compositionally biased region" description="Polar residues" evidence="1">
    <location>
        <begin position="501"/>
        <end position="520"/>
    </location>
</feature>
<keyword evidence="4" id="KW-1185">Reference proteome</keyword>
<dbReference type="Gene3D" id="1.20.140.160">
    <property type="match status" value="1"/>
</dbReference>
<organism evidence="3 4">
    <name type="scientific">Nonomuraea typhae</name>
    <dbReference type="NCBI Taxonomy" id="2603600"/>
    <lineage>
        <taxon>Bacteria</taxon>
        <taxon>Bacillati</taxon>
        <taxon>Actinomycetota</taxon>
        <taxon>Actinomycetes</taxon>
        <taxon>Streptosporangiales</taxon>
        <taxon>Streptosporangiaceae</taxon>
        <taxon>Nonomuraea</taxon>
    </lineage>
</organism>
<dbReference type="SUPFAM" id="SSF88659">
    <property type="entry name" value="Sigma3 and sigma4 domains of RNA polymerase sigma factors"/>
    <property type="match status" value="1"/>
</dbReference>
<reference evidence="3 4" key="1">
    <citation type="submission" date="2024-10" db="EMBL/GenBank/DDBJ databases">
        <title>The Natural Products Discovery Center: Release of the First 8490 Sequenced Strains for Exploring Actinobacteria Biosynthetic Diversity.</title>
        <authorList>
            <person name="Kalkreuter E."/>
            <person name="Kautsar S.A."/>
            <person name="Yang D."/>
            <person name="Bader C.D."/>
            <person name="Teijaro C.N."/>
            <person name="Fluegel L."/>
            <person name="Davis C.M."/>
            <person name="Simpson J.R."/>
            <person name="Lauterbach L."/>
            <person name="Steele A.D."/>
            <person name="Gui C."/>
            <person name="Meng S."/>
            <person name="Li G."/>
            <person name="Viehrig K."/>
            <person name="Ye F."/>
            <person name="Su P."/>
            <person name="Kiefer A.F."/>
            <person name="Nichols A."/>
            <person name="Cepeda A.J."/>
            <person name="Yan W."/>
            <person name="Fan B."/>
            <person name="Jiang Y."/>
            <person name="Adhikari A."/>
            <person name="Zheng C.-J."/>
            <person name="Schuster L."/>
            <person name="Cowan T.M."/>
            <person name="Smanski M.J."/>
            <person name="Chevrette M.G."/>
            <person name="De Carvalho L.P.S."/>
            <person name="Shen B."/>
        </authorList>
    </citation>
    <scope>NUCLEOTIDE SEQUENCE [LARGE SCALE GENOMIC DNA]</scope>
    <source>
        <strain evidence="3 4">NPDC050545</strain>
    </source>
</reference>
<keyword evidence="2" id="KW-0472">Membrane</keyword>
<accession>A0ABW7YTM8</accession>
<feature type="compositionally biased region" description="Low complexity" evidence="1">
    <location>
        <begin position="386"/>
        <end position="399"/>
    </location>
</feature>
<dbReference type="RefSeq" id="WP_397082484.1">
    <property type="nucleotide sequence ID" value="NZ_JBITGY010000004.1"/>
</dbReference>
<protein>
    <recommendedName>
        <fullName evidence="5">RNA polymerase sigma factor 70 region 4 type 2 domain-containing protein</fullName>
    </recommendedName>
</protein>
<evidence type="ECO:0000313" key="4">
    <source>
        <dbReference type="Proteomes" id="UP001612741"/>
    </source>
</evidence>
<comment type="caution">
    <text evidence="3">The sequence shown here is derived from an EMBL/GenBank/DDBJ whole genome shotgun (WGS) entry which is preliminary data.</text>
</comment>
<feature type="compositionally biased region" description="Basic and acidic residues" evidence="1">
    <location>
        <begin position="461"/>
        <end position="472"/>
    </location>
</feature>
<feature type="compositionally biased region" description="Low complexity" evidence="1">
    <location>
        <begin position="318"/>
        <end position="327"/>
    </location>
</feature>
<evidence type="ECO:0000313" key="3">
    <source>
        <dbReference type="EMBL" id="MFI6499275.1"/>
    </source>
</evidence>
<keyword evidence="2" id="KW-0812">Transmembrane</keyword>
<dbReference type="InterPro" id="IPR013324">
    <property type="entry name" value="RNA_pol_sigma_r3/r4-like"/>
</dbReference>
<sequence length="620" mass="65562">MTQPLTDQRARTTLIAELYDRHASGLFAYCADQLGDPAAAGYTLVAVLSGVPAQPPPRAALYAFARREIQRRDVVYSPLLVDPLADPASALVERALRELRPHQREVLLLVEVCGLTRAELAWVLEVAQDTAEELAMSATHRFRQSLSAALASVGSRLPAPVADVYGALTVAPLRDILCRLPWPAPPASLRVHVAGSRTAAAAPLFVKPRWPAPPQWPQPLADNDPRTATGIFPTDLLTPPSGRAPHDATTAPMPRLREGALPAFPPPAPGSFAPTDPSAVRPPAPGFLAPTDPSAVQPPAPGSFAPTDPSAVQPPAPGSSSGLSGAPMQAGFPVRPVASEGAEFSVGEEGLPPRPRVRDGLPPRSGSMLSAPTPADILDDPPTDVLPPLDLPAPGDVLVHSSRQDPPPSSEAPRSPGTPRPEQDEPFSAFQPYTRPPRKPANEPVYRLPMPADILAAGDPDLDHAEPDHPDPDTWDAGAAYNDLTRPTPPNRPSPTAQPASATSRAPSTTGRPASITDLTHPTADQPPFTPDQPPFTPDLAPFTPDLAGAAPETPAETTPKAPAKRTPTGSRQTARATKKRPKKRKQRNPRDWVWELAGFIICVLIAMLVFFAVPGIGSP</sequence>
<evidence type="ECO:0000256" key="1">
    <source>
        <dbReference type="SAM" id="MobiDB-lite"/>
    </source>
</evidence>
<evidence type="ECO:0000256" key="2">
    <source>
        <dbReference type="SAM" id="Phobius"/>
    </source>
</evidence>
<gene>
    <name evidence="3" type="ORF">ACIBG2_17950</name>
</gene>
<feature type="compositionally biased region" description="Low complexity" evidence="1">
    <location>
        <begin position="550"/>
        <end position="576"/>
    </location>
</feature>
<feature type="compositionally biased region" description="Pro residues" evidence="1">
    <location>
        <begin position="528"/>
        <end position="537"/>
    </location>
</feature>
<dbReference type="EMBL" id="JBITGY010000004">
    <property type="protein sequence ID" value="MFI6499275.1"/>
    <property type="molecule type" value="Genomic_DNA"/>
</dbReference>
<name>A0ABW7YTM8_9ACTN</name>
<feature type="region of interest" description="Disordered" evidence="1">
    <location>
        <begin position="235"/>
        <end position="590"/>
    </location>
</feature>
<feature type="transmembrane region" description="Helical" evidence="2">
    <location>
        <begin position="593"/>
        <end position="614"/>
    </location>
</feature>
<evidence type="ECO:0008006" key="5">
    <source>
        <dbReference type="Google" id="ProtNLM"/>
    </source>
</evidence>